<evidence type="ECO:0000313" key="5">
    <source>
        <dbReference type="Proteomes" id="UP000429607"/>
    </source>
</evidence>
<dbReference type="Proteomes" id="UP000429607">
    <property type="component" value="Unassembled WGS sequence"/>
</dbReference>
<dbReference type="AlphaFoldDB" id="A0A6A3JEP9"/>
<dbReference type="OrthoDB" id="102553at2759"/>
<feature type="chain" id="PRO_5036164557" evidence="1">
    <location>
        <begin position="23"/>
        <end position="162"/>
    </location>
</feature>
<keyword evidence="6" id="KW-1185">Reference proteome</keyword>
<gene>
    <name evidence="3" type="ORF">PR001_g20445</name>
    <name evidence="2" type="ORF">PR002_g21026</name>
    <name evidence="4" type="ORF">PR003_g21554</name>
</gene>
<name>A0A6A3JEP9_9STRA</name>
<evidence type="ECO:0000313" key="3">
    <source>
        <dbReference type="EMBL" id="KAE8994279.1"/>
    </source>
</evidence>
<reference evidence="5 7" key="1">
    <citation type="submission" date="2018-09" db="EMBL/GenBank/DDBJ databases">
        <title>Genomic investigation of the strawberry pathogen Phytophthora fragariae indicates pathogenicity is determined by transcriptional variation in three key races.</title>
        <authorList>
            <person name="Adams T.M."/>
            <person name="Armitage A.D."/>
            <person name="Sobczyk M.K."/>
            <person name="Bates H.J."/>
            <person name="Dunwell J.M."/>
            <person name="Nellist C.F."/>
            <person name="Harrison R.J."/>
        </authorList>
    </citation>
    <scope>NUCLEOTIDE SEQUENCE [LARGE SCALE GENOMIC DNA]</scope>
    <source>
        <strain evidence="3 5">SCRP249</strain>
        <strain evidence="2 7">SCRP324</strain>
        <strain evidence="4 6">SCRP333</strain>
    </source>
</reference>
<evidence type="ECO:0000256" key="1">
    <source>
        <dbReference type="SAM" id="SignalP"/>
    </source>
</evidence>
<protein>
    <submittedName>
        <fullName evidence="2">Uncharacterized protein</fullName>
    </submittedName>
</protein>
<dbReference type="EMBL" id="QXFT01002033">
    <property type="protein sequence ID" value="KAE9305235.1"/>
    <property type="molecule type" value="Genomic_DNA"/>
</dbReference>
<sequence>MSKCKWSSAALVLASAWRSVAAELNVTVHLDATYAMESTRGPTCSGVGDLPTGAACPLKGDIAIADCHDKLPTFNGTDCVAPVTAVCVIDAESKWACVFPNSDESDVKEDDLTSTLTISSEFSSDKSPWGDLPWRAPPRVELVVTRPEIEDVLQTTALLQVK</sequence>
<feature type="signal peptide" evidence="1">
    <location>
        <begin position="1"/>
        <end position="22"/>
    </location>
</feature>
<accession>A0A6A3JEP9</accession>
<evidence type="ECO:0000313" key="6">
    <source>
        <dbReference type="Proteomes" id="UP000434957"/>
    </source>
</evidence>
<evidence type="ECO:0000313" key="4">
    <source>
        <dbReference type="EMBL" id="KAE9305235.1"/>
    </source>
</evidence>
<dbReference type="EMBL" id="QXFV01002014">
    <property type="protein sequence ID" value="KAE8994279.1"/>
    <property type="molecule type" value="Genomic_DNA"/>
</dbReference>
<dbReference type="Proteomes" id="UP000435112">
    <property type="component" value="Unassembled WGS sequence"/>
</dbReference>
<organism evidence="2 7">
    <name type="scientific">Phytophthora rubi</name>
    <dbReference type="NCBI Taxonomy" id="129364"/>
    <lineage>
        <taxon>Eukaryota</taxon>
        <taxon>Sar</taxon>
        <taxon>Stramenopiles</taxon>
        <taxon>Oomycota</taxon>
        <taxon>Peronosporomycetes</taxon>
        <taxon>Peronosporales</taxon>
        <taxon>Peronosporaceae</taxon>
        <taxon>Phytophthora</taxon>
    </lineage>
</organism>
<dbReference type="Proteomes" id="UP000434957">
    <property type="component" value="Unassembled WGS sequence"/>
</dbReference>
<comment type="caution">
    <text evidence="2">The sequence shown here is derived from an EMBL/GenBank/DDBJ whole genome shotgun (WGS) entry which is preliminary data.</text>
</comment>
<proteinExistence type="predicted"/>
<evidence type="ECO:0000313" key="2">
    <source>
        <dbReference type="EMBL" id="KAE8990885.1"/>
    </source>
</evidence>
<keyword evidence="1" id="KW-0732">Signal</keyword>
<dbReference type="EMBL" id="QXFU01002071">
    <property type="protein sequence ID" value="KAE8990885.1"/>
    <property type="molecule type" value="Genomic_DNA"/>
</dbReference>
<evidence type="ECO:0000313" key="7">
    <source>
        <dbReference type="Proteomes" id="UP000435112"/>
    </source>
</evidence>